<evidence type="ECO:0000313" key="1">
    <source>
        <dbReference type="EMBL" id="OAU99394.1"/>
    </source>
</evidence>
<dbReference type="EMBL" id="LXHE01000022">
    <property type="protein sequence ID" value="OAU99394.1"/>
    <property type="molecule type" value="Genomic_DNA"/>
</dbReference>
<sequence length="388" mass="42414">MHRAYGVKPLDINDAAFMSNIAHKLAAGLTGCVSAAAKKQDCEAGAVGSIIGEMVGDWLVTGELRQRFESGEIKPGSDDYNKVLNTARLTAGTIALLYDFDVDTAANEALVAVQNNAFVKSYDIKNFYLHYNTFCSSGSLAACDAIIHQWKYVSYEHAGMTSQEIAAWENSVTQIIEHYNHQCKDNTCRNHLRSQKYRYMIEHAGTPEYLYQLESSLITYIHGPMAAVTAAGHQIAGSVVEAYNAVSRQSVRGGSRTQVNNSAKTHKNSEVATVGTPTIRNYQGVSQDTKNKINDIIRSGKDASDQSLTNINLPPSRYSVADFQTISENVQVATRTAKDGSKIQTVILSDGSKVQLRTVSKSNPDGTTIDFISPGKKSPTLKIRYPTR</sequence>
<organism evidence="1 2">
    <name type="scientific">Moraxella catarrhalis</name>
    <name type="common">Branhamella catarrhalis</name>
    <dbReference type="NCBI Taxonomy" id="480"/>
    <lineage>
        <taxon>Bacteria</taxon>
        <taxon>Pseudomonadati</taxon>
        <taxon>Pseudomonadota</taxon>
        <taxon>Gammaproteobacteria</taxon>
        <taxon>Moraxellales</taxon>
        <taxon>Moraxellaceae</taxon>
        <taxon>Moraxella</taxon>
    </lineage>
</organism>
<dbReference type="Proteomes" id="UP000078446">
    <property type="component" value="Unassembled WGS sequence"/>
</dbReference>
<accession>A0A7Z0UWX8</accession>
<evidence type="ECO:0000313" key="2">
    <source>
        <dbReference type="Proteomes" id="UP000078446"/>
    </source>
</evidence>
<gene>
    <name evidence="1" type="ORF">AO382_2039</name>
</gene>
<comment type="caution">
    <text evidence="1">The sequence shown here is derived from an EMBL/GenBank/DDBJ whole genome shotgun (WGS) entry which is preliminary data.</text>
</comment>
<dbReference type="AlphaFoldDB" id="A0A7Z0UWX8"/>
<proteinExistence type="predicted"/>
<name>A0A7Z0UWX8_MORCA</name>
<protein>
    <submittedName>
        <fullName evidence="1">Hemagglutinin/hemolysin-related protein</fullName>
    </submittedName>
</protein>
<reference evidence="1 2" key="1">
    <citation type="journal article" date="2016" name="Genome Biol. Evol.">
        <title>Comparative Genomic Analyses of the Moraxella catarrhalis Serosensitive and Seroresistant Lineages Demonstrate Their Independent Evolution.</title>
        <authorList>
            <person name="Earl J.P."/>
            <person name="de Vries S.P."/>
            <person name="Ahmed A."/>
            <person name="Powell E."/>
            <person name="Schultz M.P."/>
            <person name="Hermans P.W."/>
            <person name="Hill D.J."/>
            <person name="Zhou Z."/>
            <person name="Constantinidou C.I."/>
            <person name="Hu F.Z."/>
            <person name="Bootsma H.J."/>
            <person name="Ehrlich G.D."/>
        </authorList>
    </citation>
    <scope>NUCLEOTIDE SEQUENCE [LARGE SCALE GENOMIC DNA]</scope>
    <source>
        <strain evidence="1 2">Z7574</strain>
    </source>
</reference>
<dbReference type="RefSeq" id="WP_227513673.1">
    <property type="nucleotide sequence ID" value="NZ_LXHE01000022.1"/>
</dbReference>